<feature type="transmembrane region" description="Helical" evidence="1">
    <location>
        <begin position="79"/>
        <end position="112"/>
    </location>
</feature>
<proteinExistence type="predicted"/>
<evidence type="ECO:0000256" key="1">
    <source>
        <dbReference type="SAM" id="Phobius"/>
    </source>
</evidence>
<feature type="transmembrane region" description="Helical" evidence="1">
    <location>
        <begin position="118"/>
        <end position="140"/>
    </location>
</feature>
<accession>A0A8J3M2D0</accession>
<comment type="caution">
    <text evidence="2">The sequence shown here is derived from an EMBL/GenBank/DDBJ whole genome shotgun (WGS) entry which is preliminary data.</text>
</comment>
<sequence>MRPLAKTLVTILLTLAIAYVLATVILAILNGRNLISTAIEDAWLALFTGGAVSIGLFLLFLLFANVAGRRRGSGSQFWINVGALIVAIVIGTLTTLAAGVLVGALTVGLAWLSGLGSLLAAGELFVGGVIALALTHFAIFKPRATEFEP</sequence>
<dbReference type="EMBL" id="BNAI01000004">
    <property type="protein sequence ID" value="GHF20845.1"/>
    <property type="molecule type" value="Genomic_DNA"/>
</dbReference>
<keyword evidence="1" id="KW-0812">Transmembrane</keyword>
<dbReference type="Proteomes" id="UP000617531">
    <property type="component" value="Unassembled WGS sequence"/>
</dbReference>
<organism evidence="2 3">
    <name type="scientific">Pseudolysinimonas yzui</name>
    <dbReference type="NCBI Taxonomy" id="2708254"/>
    <lineage>
        <taxon>Bacteria</taxon>
        <taxon>Bacillati</taxon>
        <taxon>Actinomycetota</taxon>
        <taxon>Actinomycetes</taxon>
        <taxon>Micrococcales</taxon>
        <taxon>Microbacteriaceae</taxon>
        <taxon>Pseudolysinimonas</taxon>
    </lineage>
</organism>
<keyword evidence="1" id="KW-1133">Transmembrane helix</keyword>
<feature type="transmembrane region" description="Helical" evidence="1">
    <location>
        <begin position="7"/>
        <end position="30"/>
    </location>
</feature>
<dbReference type="AlphaFoldDB" id="A0A8J3M2D0"/>
<reference evidence="2" key="1">
    <citation type="journal article" date="2014" name="Int. J. Syst. Evol. Microbiol.">
        <title>Complete genome sequence of Corynebacterium casei LMG S-19264T (=DSM 44701T), isolated from a smear-ripened cheese.</title>
        <authorList>
            <consortium name="US DOE Joint Genome Institute (JGI-PGF)"/>
            <person name="Walter F."/>
            <person name="Albersmeier A."/>
            <person name="Kalinowski J."/>
            <person name="Ruckert C."/>
        </authorList>
    </citation>
    <scope>NUCLEOTIDE SEQUENCE</scope>
    <source>
        <strain evidence="2">CGMCC 1.16548</strain>
    </source>
</reference>
<reference evidence="2" key="2">
    <citation type="submission" date="2020-09" db="EMBL/GenBank/DDBJ databases">
        <authorList>
            <person name="Sun Q."/>
            <person name="Zhou Y."/>
        </authorList>
    </citation>
    <scope>NUCLEOTIDE SEQUENCE</scope>
    <source>
        <strain evidence="2">CGMCC 1.16548</strain>
    </source>
</reference>
<gene>
    <name evidence="2" type="ORF">GCM10011600_22350</name>
</gene>
<evidence type="ECO:0000313" key="3">
    <source>
        <dbReference type="Proteomes" id="UP000617531"/>
    </source>
</evidence>
<evidence type="ECO:0000313" key="2">
    <source>
        <dbReference type="EMBL" id="GHF20845.1"/>
    </source>
</evidence>
<protein>
    <submittedName>
        <fullName evidence="2">Uncharacterized protein</fullName>
    </submittedName>
</protein>
<keyword evidence="1" id="KW-0472">Membrane</keyword>
<name>A0A8J3M2D0_9MICO</name>
<dbReference type="RefSeq" id="WP_191283586.1">
    <property type="nucleotide sequence ID" value="NZ_BNAI01000004.1"/>
</dbReference>
<feature type="transmembrane region" description="Helical" evidence="1">
    <location>
        <begin position="42"/>
        <end position="67"/>
    </location>
</feature>
<keyword evidence="3" id="KW-1185">Reference proteome</keyword>